<dbReference type="RefSeq" id="WP_187073226.1">
    <property type="nucleotide sequence ID" value="NZ_JACRYL010000027.1"/>
</dbReference>
<comment type="caution">
    <text evidence="2">The sequence shown here is derived from an EMBL/GenBank/DDBJ whole genome shotgun (WGS) entry which is preliminary data.</text>
</comment>
<sequence length="176" mass="20163">MLQQFTWQHFLVATLVLTLIWYLAVILLFYREEFFGLITRKKIDGSDNRLPHRWEKGVDQLDVNIEEEPELMGASKLPEGMSLTTSDAFGFSGGISEDSKMEQVGLVPDVLQELKAVFAKLSQNDGNKRDFLEMMAEVREKFPKLVFNPNIGKINGFISEHAPFHLSAQELEDIWD</sequence>
<evidence type="ECO:0000256" key="1">
    <source>
        <dbReference type="SAM" id="Phobius"/>
    </source>
</evidence>
<keyword evidence="1" id="KW-0812">Transmembrane</keyword>
<keyword evidence="3" id="KW-1185">Reference proteome</keyword>
<gene>
    <name evidence="2" type="ORF">H7U22_20490</name>
</gene>
<feature type="transmembrane region" description="Helical" evidence="1">
    <location>
        <begin position="6"/>
        <end position="30"/>
    </location>
</feature>
<evidence type="ECO:0000313" key="2">
    <source>
        <dbReference type="EMBL" id="MBC6112809.1"/>
    </source>
</evidence>
<keyword evidence="1" id="KW-1133">Transmembrane helix</keyword>
<name>A0ABR7KY29_9SPHI</name>
<dbReference type="EMBL" id="JACRYL010000027">
    <property type="protein sequence ID" value="MBC6112809.1"/>
    <property type="molecule type" value="Genomic_DNA"/>
</dbReference>
<proteinExistence type="predicted"/>
<dbReference type="Proteomes" id="UP000652755">
    <property type="component" value="Unassembled WGS sequence"/>
</dbReference>
<protein>
    <submittedName>
        <fullName evidence="2">Uncharacterized protein</fullName>
    </submittedName>
</protein>
<accession>A0ABR7KY29</accession>
<evidence type="ECO:0000313" key="3">
    <source>
        <dbReference type="Proteomes" id="UP000652755"/>
    </source>
</evidence>
<keyword evidence="1" id="KW-0472">Membrane</keyword>
<reference evidence="2 3" key="1">
    <citation type="submission" date="2020-08" db="EMBL/GenBank/DDBJ databases">
        <authorList>
            <person name="Sun Q."/>
            <person name="Inoue M."/>
        </authorList>
    </citation>
    <scope>NUCLEOTIDE SEQUENCE [LARGE SCALE GENOMIC DNA]</scope>
    <source>
        <strain evidence="2 3">CCM 8938</strain>
    </source>
</reference>
<organism evidence="2 3">
    <name type="scientific">Pedobacter fastidiosus</name>
    <dbReference type="NCBI Taxonomy" id="2765361"/>
    <lineage>
        <taxon>Bacteria</taxon>
        <taxon>Pseudomonadati</taxon>
        <taxon>Bacteroidota</taxon>
        <taxon>Sphingobacteriia</taxon>
        <taxon>Sphingobacteriales</taxon>
        <taxon>Sphingobacteriaceae</taxon>
        <taxon>Pedobacter</taxon>
    </lineage>
</organism>